<keyword evidence="4" id="KW-1185">Reference proteome</keyword>
<sequence>MRTVLPLSFALLVTGAPAAAGLPEPVRAMIDAAIATGDVRKVNTVVEIAKATNPDEAAAIDALQATFRAEQAELAAKRKEEEQRKIRRAGLFQRWKGKGELGGFRSTGNTDTLGLTGALALDRKGIDWRHKVNARVDYQRNGTRTTREKYYAAYEPRYDIRDGMFAYGLAQFERDRFQGFDGRYALSGGLGATIVDTKDLDLSVKAGPALRVTESTDGTSDTRLAGLLGLDFDWRITDRLKLTQSTNAVTETGGTAVAIIDSRSTTLNLVTGIEAKVSDHLSTRFSYAVDYDSNPPAGKVNTDSISRFSFVYGF</sequence>
<dbReference type="Pfam" id="PF04338">
    <property type="entry name" value="DUF481"/>
    <property type="match status" value="1"/>
</dbReference>
<keyword evidence="1" id="KW-0175">Coiled coil</keyword>
<organism evidence="3 4">
    <name type="scientific">Tsuneonella litorea</name>
    <dbReference type="NCBI Taxonomy" id="2976475"/>
    <lineage>
        <taxon>Bacteria</taxon>
        <taxon>Pseudomonadati</taxon>
        <taxon>Pseudomonadota</taxon>
        <taxon>Alphaproteobacteria</taxon>
        <taxon>Sphingomonadales</taxon>
        <taxon>Erythrobacteraceae</taxon>
        <taxon>Tsuneonella</taxon>
    </lineage>
</organism>
<feature type="chain" id="PRO_5040727843" evidence="2">
    <location>
        <begin position="21"/>
        <end position="314"/>
    </location>
</feature>
<dbReference type="AlphaFoldDB" id="A0A9X2VZC7"/>
<evidence type="ECO:0000313" key="4">
    <source>
        <dbReference type="Proteomes" id="UP001142648"/>
    </source>
</evidence>
<gene>
    <name evidence="3" type="ORF">N0B51_03565</name>
</gene>
<reference evidence="3" key="1">
    <citation type="submission" date="2022-09" db="EMBL/GenBank/DDBJ databases">
        <title>The genome sequence of Tsuneonella sp. YG55.</title>
        <authorList>
            <person name="Liu Y."/>
        </authorList>
    </citation>
    <scope>NUCLEOTIDE SEQUENCE</scope>
    <source>
        <strain evidence="3">YG55</strain>
    </source>
</reference>
<dbReference type="EMBL" id="JAOAMV010000002">
    <property type="protein sequence ID" value="MCT2558053.1"/>
    <property type="molecule type" value="Genomic_DNA"/>
</dbReference>
<evidence type="ECO:0000256" key="2">
    <source>
        <dbReference type="SAM" id="SignalP"/>
    </source>
</evidence>
<comment type="caution">
    <text evidence="3">The sequence shown here is derived from an EMBL/GenBank/DDBJ whole genome shotgun (WGS) entry which is preliminary data.</text>
</comment>
<dbReference type="Proteomes" id="UP001142648">
    <property type="component" value="Unassembled WGS sequence"/>
</dbReference>
<evidence type="ECO:0000313" key="3">
    <source>
        <dbReference type="EMBL" id="MCT2558053.1"/>
    </source>
</evidence>
<evidence type="ECO:0000256" key="1">
    <source>
        <dbReference type="SAM" id="Coils"/>
    </source>
</evidence>
<feature type="coiled-coil region" evidence="1">
    <location>
        <begin position="60"/>
        <end position="89"/>
    </location>
</feature>
<feature type="signal peptide" evidence="2">
    <location>
        <begin position="1"/>
        <end position="20"/>
    </location>
</feature>
<name>A0A9X2VZC7_9SPHN</name>
<dbReference type="InterPro" id="IPR007433">
    <property type="entry name" value="DUF481"/>
</dbReference>
<dbReference type="RefSeq" id="WP_259960850.1">
    <property type="nucleotide sequence ID" value="NZ_JAOAMV010000002.1"/>
</dbReference>
<accession>A0A9X2VZC7</accession>
<protein>
    <submittedName>
        <fullName evidence="3">DUF481 domain-containing protein</fullName>
    </submittedName>
</protein>
<keyword evidence="2" id="KW-0732">Signal</keyword>
<proteinExistence type="predicted"/>